<evidence type="ECO:0000259" key="9">
    <source>
        <dbReference type="Pfam" id="PF00696"/>
    </source>
</evidence>
<evidence type="ECO:0000256" key="6">
    <source>
        <dbReference type="ARBA" id="ARBA00048467"/>
    </source>
</evidence>
<evidence type="ECO:0000256" key="7">
    <source>
        <dbReference type="NCBIfam" id="TIGR00746"/>
    </source>
</evidence>
<evidence type="ECO:0000256" key="3">
    <source>
        <dbReference type="ARBA" id="ARBA00013070"/>
    </source>
</evidence>
<dbReference type="NCBIfam" id="NF009007">
    <property type="entry name" value="PRK12352.1"/>
    <property type="match status" value="1"/>
</dbReference>
<dbReference type="NCBIfam" id="TIGR00746">
    <property type="entry name" value="arcC"/>
    <property type="match status" value="1"/>
</dbReference>
<dbReference type="PANTHER" id="PTHR30409">
    <property type="entry name" value="CARBAMATE KINASE"/>
    <property type="match status" value="1"/>
</dbReference>
<comment type="pathway">
    <text evidence="1">Metabolic intermediate metabolism; carbamoyl phosphate degradation; CO(2) and NH(3) from carbamoyl phosphate: step 1/1.</text>
</comment>
<name>A0ABS2MR45_9FIRM</name>
<dbReference type="Gene3D" id="3.40.1160.10">
    <property type="entry name" value="Acetylglutamate kinase-like"/>
    <property type="match status" value="1"/>
</dbReference>
<dbReference type="PRINTS" id="PR01469">
    <property type="entry name" value="CARBMTKINASE"/>
</dbReference>
<dbReference type="InterPro" id="IPR036393">
    <property type="entry name" value="AceGlu_kinase-like_sf"/>
</dbReference>
<keyword evidence="4 8" id="KW-0808">Transferase</keyword>
<evidence type="ECO:0000256" key="1">
    <source>
        <dbReference type="ARBA" id="ARBA00005118"/>
    </source>
</evidence>
<gene>
    <name evidence="10" type="ORF">JOC49_001418</name>
</gene>
<reference evidence="10 11" key="1">
    <citation type="submission" date="2021-01" db="EMBL/GenBank/DDBJ databases">
        <title>Genomic Encyclopedia of Type Strains, Phase IV (KMG-IV): sequencing the most valuable type-strain genomes for metagenomic binning, comparative biology and taxonomic classification.</title>
        <authorList>
            <person name="Goeker M."/>
        </authorList>
    </citation>
    <scope>NUCLEOTIDE SEQUENCE [LARGE SCALE GENOMIC DNA]</scope>
    <source>
        <strain evidence="10 11">DSM 24436</strain>
    </source>
</reference>
<evidence type="ECO:0000313" key="10">
    <source>
        <dbReference type="EMBL" id="MBM7561877.1"/>
    </source>
</evidence>
<evidence type="ECO:0000313" key="11">
    <source>
        <dbReference type="Proteomes" id="UP000767854"/>
    </source>
</evidence>
<feature type="domain" description="Aspartate/glutamate/uridylate kinase" evidence="9">
    <location>
        <begin position="6"/>
        <end position="286"/>
    </location>
</feature>
<keyword evidence="11" id="KW-1185">Reference proteome</keyword>
<dbReference type="SUPFAM" id="SSF53633">
    <property type="entry name" value="Carbamate kinase-like"/>
    <property type="match status" value="1"/>
</dbReference>
<evidence type="ECO:0000256" key="5">
    <source>
        <dbReference type="ARBA" id="ARBA00022777"/>
    </source>
</evidence>
<dbReference type="InterPro" id="IPR003964">
    <property type="entry name" value="Carb_kinase"/>
</dbReference>
<dbReference type="PIRSF" id="PIRSF000723">
    <property type="entry name" value="Carbamate_kin"/>
    <property type="match status" value="1"/>
</dbReference>
<proteinExistence type="inferred from homology"/>
<comment type="similarity">
    <text evidence="2 8">Belongs to the carbamate kinase family.</text>
</comment>
<dbReference type="Proteomes" id="UP000767854">
    <property type="component" value="Unassembled WGS sequence"/>
</dbReference>
<evidence type="ECO:0000256" key="8">
    <source>
        <dbReference type="PIRNR" id="PIRNR000723"/>
    </source>
</evidence>
<accession>A0ABS2MR45</accession>
<dbReference type="InterPro" id="IPR001048">
    <property type="entry name" value="Asp/Glu/Uridylate_kinase"/>
</dbReference>
<dbReference type="PANTHER" id="PTHR30409:SF1">
    <property type="entry name" value="CARBAMATE KINASE-RELATED"/>
    <property type="match status" value="1"/>
</dbReference>
<evidence type="ECO:0000256" key="4">
    <source>
        <dbReference type="ARBA" id="ARBA00022679"/>
    </source>
</evidence>
<comment type="caution">
    <text evidence="10">The sequence shown here is derived from an EMBL/GenBank/DDBJ whole genome shotgun (WGS) entry which is preliminary data.</text>
</comment>
<comment type="catalytic activity">
    <reaction evidence="6">
        <text>hydrogencarbonate + NH4(+) + ATP = carbamoyl phosphate + ADP + H2O + H(+)</text>
        <dbReference type="Rhea" id="RHEA:10152"/>
        <dbReference type="ChEBI" id="CHEBI:15377"/>
        <dbReference type="ChEBI" id="CHEBI:15378"/>
        <dbReference type="ChEBI" id="CHEBI:17544"/>
        <dbReference type="ChEBI" id="CHEBI:28938"/>
        <dbReference type="ChEBI" id="CHEBI:30616"/>
        <dbReference type="ChEBI" id="CHEBI:58228"/>
        <dbReference type="ChEBI" id="CHEBI:456216"/>
        <dbReference type="EC" id="2.7.2.2"/>
    </reaction>
</comment>
<keyword evidence="5 8" id="KW-0418">Kinase</keyword>
<sequence length="314" mass="33464">MKMKDKIVVALGGNALGNSPEEQLKLVKGTAKPIVDLIEAGHEVILAHGNGPQVGMINLAMSTAANSAAGTPEMPFPECGAMSQGYIGYHLQNAIREELLNRNMQVPVATVVTQVIVDRNDPAFQNPTKPIGAFYSKEEADRLVSEKGYSMVEDAGRGYRRVVASPKPIDVAEKETVSALVEKGHVVITVGGGGIPVYQDGNSLVGIPAVIDKDFASAKIAEILDADYLIILTAVEKVAINFGKPDEKWLSKINQKEAETYISEGHFAPGSMLPKVEAALKFATSKPGRKALITSLEKAKEGIEGKTGTLVMLD</sequence>
<dbReference type="Pfam" id="PF00696">
    <property type="entry name" value="AA_kinase"/>
    <property type="match status" value="1"/>
</dbReference>
<dbReference type="GO" id="GO:0008804">
    <property type="term" value="F:carbamate kinase activity"/>
    <property type="evidence" value="ECO:0007669"/>
    <property type="project" value="UniProtKB-EC"/>
</dbReference>
<dbReference type="EMBL" id="JAFBDT010000009">
    <property type="protein sequence ID" value="MBM7561877.1"/>
    <property type="molecule type" value="Genomic_DNA"/>
</dbReference>
<dbReference type="CDD" id="cd04235">
    <property type="entry name" value="AAK_CK"/>
    <property type="match status" value="1"/>
</dbReference>
<organism evidence="10 11">
    <name type="scientific">Fusibacter tunisiensis</name>
    <dbReference type="NCBI Taxonomy" id="1008308"/>
    <lineage>
        <taxon>Bacteria</taxon>
        <taxon>Bacillati</taxon>
        <taxon>Bacillota</taxon>
        <taxon>Clostridia</taxon>
        <taxon>Eubacteriales</taxon>
        <taxon>Eubacteriales Family XII. Incertae Sedis</taxon>
        <taxon>Fusibacter</taxon>
    </lineage>
</organism>
<protein>
    <recommendedName>
        <fullName evidence="3 7">Carbamate kinase</fullName>
    </recommendedName>
</protein>
<evidence type="ECO:0000256" key="2">
    <source>
        <dbReference type="ARBA" id="ARBA00011066"/>
    </source>
</evidence>